<dbReference type="OrthoDB" id="9801844at2"/>
<evidence type="ECO:0000256" key="3">
    <source>
        <dbReference type="ARBA" id="ARBA00009479"/>
    </source>
</evidence>
<dbReference type="InterPro" id="IPR013185">
    <property type="entry name" value="Transl_elong_KOW-like"/>
</dbReference>
<dbReference type="FunFam" id="2.40.50.140:FF:000009">
    <property type="entry name" value="Elongation factor P"/>
    <property type="match status" value="1"/>
</dbReference>
<comment type="similarity">
    <text evidence="3 7 9">Belongs to the elongation factor P family.</text>
</comment>
<sequence>MPTYSTNEFRKGLKIQIDGIPFQMIEMNFRKPGKGNALYECKLKNLVRGTVTDKTYRAGQTVEAADVSEFTASFLYKQGEDFVFMKSDDYEQYELTPDQLGDDAKFLKEGMECSLLVFNDNPIGVTLPNHVILQVQYCEPAVKGNTATNVSKPVTLETGAEVLAPAFINIGDWLRVDTRTQSYIERSKDPNEG</sequence>
<evidence type="ECO:0000256" key="6">
    <source>
        <dbReference type="ARBA" id="ARBA00022917"/>
    </source>
</evidence>
<dbReference type="GO" id="GO:0005829">
    <property type="term" value="C:cytosol"/>
    <property type="evidence" value="ECO:0007669"/>
    <property type="project" value="UniProtKB-ARBA"/>
</dbReference>
<dbReference type="InterPro" id="IPR015365">
    <property type="entry name" value="Elong-fact-P_C"/>
</dbReference>
<dbReference type="SUPFAM" id="SSF50104">
    <property type="entry name" value="Translation proteins SH3-like domain"/>
    <property type="match status" value="1"/>
</dbReference>
<evidence type="ECO:0000256" key="4">
    <source>
        <dbReference type="ARBA" id="ARBA00022490"/>
    </source>
</evidence>
<dbReference type="InterPro" id="IPR012340">
    <property type="entry name" value="NA-bd_OB-fold"/>
</dbReference>
<proteinExistence type="inferred from homology"/>
<dbReference type="PIRSF" id="PIRSF005901">
    <property type="entry name" value="EF-P"/>
    <property type="match status" value="1"/>
</dbReference>
<evidence type="ECO:0000256" key="8">
    <source>
        <dbReference type="NCBIfam" id="TIGR00038"/>
    </source>
</evidence>
<dbReference type="PANTHER" id="PTHR30053:SF12">
    <property type="entry name" value="ELONGATION FACTOR P (EF-P) FAMILY PROTEIN"/>
    <property type="match status" value="1"/>
</dbReference>
<dbReference type="Pfam" id="PF09285">
    <property type="entry name" value="Elong-fact-P_C"/>
    <property type="match status" value="1"/>
</dbReference>
<protein>
    <recommendedName>
        <fullName evidence="7 8">Elongation factor P</fullName>
        <shortName evidence="7">EF-P</shortName>
    </recommendedName>
</protein>
<dbReference type="Pfam" id="PF08207">
    <property type="entry name" value="EFP_N"/>
    <property type="match status" value="1"/>
</dbReference>
<comment type="function">
    <text evidence="7">Involved in peptide bond synthesis. Stimulates efficient translation and peptide-bond synthesis on native or reconstituted 70S ribosomes in vitro. Probably functions indirectly by altering the affinity of the ribosome for aminoacyl-tRNA, thus increasing their reactivity as acceptors for peptidyl transferase.</text>
</comment>
<keyword evidence="4 7" id="KW-0963">Cytoplasm</keyword>
<evidence type="ECO:0000256" key="5">
    <source>
        <dbReference type="ARBA" id="ARBA00022768"/>
    </source>
</evidence>
<dbReference type="Pfam" id="PF01132">
    <property type="entry name" value="EFP"/>
    <property type="match status" value="1"/>
</dbReference>
<dbReference type="Proteomes" id="UP000318437">
    <property type="component" value="Unassembled WGS sequence"/>
</dbReference>
<dbReference type="AlphaFoldDB" id="A0A5C6D3D9"/>
<name>A0A5C6D3D9_9BACT</name>
<dbReference type="NCBIfam" id="TIGR00038">
    <property type="entry name" value="efp"/>
    <property type="match status" value="1"/>
</dbReference>
<evidence type="ECO:0000313" key="13">
    <source>
        <dbReference type="Proteomes" id="UP000318437"/>
    </source>
</evidence>
<evidence type="ECO:0000313" key="12">
    <source>
        <dbReference type="EMBL" id="TWU30384.1"/>
    </source>
</evidence>
<dbReference type="PANTHER" id="PTHR30053">
    <property type="entry name" value="ELONGATION FACTOR P"/>
    <property type="match status" value="1"/>
</dbReference>
<dbReference type="UniPathway" id="UPA00345"/>
<dbReference type="SUPFAM" id="SSF50249">
    <property type="entry name" value="Nucleic acid-binding proteins"/>
    <property type="match status" value="2"/>
</dbReference>
<dbReference type="GO" id="GO:0043043">
    <property type="term" value="P:peptide biosynthetic process"/>
    <property type="evidence" value="ECO:0007669"/>
    <property type="project" value="InterPro"/>
</dbReference>
<gene>
    <name evidence="7 12" type="primary">efp</name>
    <name evidence="12" type="ORF">Pla144_11700</name>
</gene>
<dbReference type="InterPro" id="IPR020599">
    <property type="entry name" value="Transl_elong_fac_P/YeiP"/>
</dbReference>
<dbReference type="SMART" id="SM00841">
    <property type="entry name" value="Elong-fact-P_C"/>
    <property type="match status" value="1"/>
</dbReference>
<dbReference type="Gene3D" id="2.40.50.140">
    <property type="entry name" value="Nucleic acid-binding proteins"/>
    <property type="match status" value="2"/>
</dbReference>
<dbReference type="InterPro" id="IPR008991">
    <property type="entry name" value="Translation_prot_SH3-like_sf"/>
</dbReference>
<dbReference type="RefSeq" id="WP_146448575.1">
    <property type="nucleotide sequence ID" value="NZ_SJPS01000001.1"/>
</dbReference>
<keyword evidence="6 7" id="KW-0648">Protein biosynthesis</keyword>
<dbReference type="InterPro" id="IPR011768">
    <property type="entry name" value="Transl_elongation_fac_P"/>
</dbReference>
<feature type="domain" description="Translation elongation factor P/YeiP central" evidence="11">
    <location>
        <begin position="69"/>
        <end position="123"/>
    </location>
</feature>
<evidence type="ECO:0000259" key="11">
    <source>
        <dbReference type="SMART" id="SM01185"/>
    </source>
</evidence>
<dbReference type="GO" id="GO:0003746">
    <property type="term" value="F:translation elongation factor activity"/>
    <property type="evidence" value="ECO:0007669"/>
    <property type="project" value="UniProtKB-UniRule"/>
</dbReference>
<dbReference type="HAMAP" id="MF_00141">
    <property type="entry name" value="EF_P"/>
    <property type="match status" value="1"/>
</dbReference>
<feature type="domain" description="Elongation factor P C-terminal" evidence="10">
    <location>
        <begin position="131"/>
        <end position="186"/>
    </location>
</feature>
<dbReference type="NCBIfam" id="NF001810">
    <property type="entry name" value="PRK00529.1"/>
    <property type="match status" value="1"/>
</dbReference>
<keyword evidence="13" id="KW-1185">Reference proteome</keyword>
<comment type="caution">
    <text evidence="12">The sequence shown here is derived from an EMBL/GenBank/DDBJ whole genome shotgun (WGS) entry which is preliminary data.</text>
</comment>
<dbReference type="FunFam" id="2.30.30.30:FF:000003">
    <property type="entry name" value="Elongation factor P"/>
    <property type="match status" value="1"/>
</dbReference>
<comment type="subcellular location">
    <subcellularLocation>
        <location evidence="1 7">Cytoplasm</location>
    </subcellularLocation>
</comment>
<reference evidence="12 13" key="1">
    <citation type="submission" date="2019-02" db="EMBL/GenBank/DDBJ databases">
        <title>Deep-cultivation of Planctomycetes and their phenomic and genomic characterization uncovers novel biology.</title>
        <authorList>
            <person name="Wiegand S."/>
            <person name="Jogler M."/>
            <person name="Boedeker C."/>
            <person name="Pinto D."/>
            <person name="Vollmers J."/>
            <person name="Rivas-Marin E."/>
            <person name="Kohn T."/>
            <person name="Peeters S.H."/>
            <person name="Heuer A."/>
            <person name="Rast P."/>
            <person name="Oberbeckmann S."/>
            <person name="Bunk B."/>
            <person name="Jeske O."/>
            <person name="Meyerdierks A."/>
            <person name="Storesund J.E."/>
            <person name="Kallscheuer N."/>
            <person name="Luecker S."/>
            <person name="Lage O.M."/>
            <person name="Pohl T."/>
            <person name="Merkel B.J."/>
            <person name="Hornburger P."/>
            <person name="Mueller R.-W."/>
            <person name="Bruemmer F."/>
            <person name="Labrenz M."/>
            <person name="Spormann A.M."/>
            <person name="Op Den Camp H."/>
            <person name="Overmann J."/>
            <person name="Amann R."/>
            <person name="Jetten M.S.M."/>
            <person name="Mascher T."/>
            <person name="Medema M.H."/>
            <person name="Devos D.P."/>
            <person name="Kaster A.-K."/>
            <person name="Ovreas L."/>
            <person name="Rohde M."/>
            <person name="Galperin M.Y."/>
            <person name="Jogler C."/>
        </authorList>
    </citation>
    <scope>NUCLEOTIDE SEQUENCE [LARGE SCALE GENOMIC DNA]</scope>
    <source>
        <strain evidence="12 13">Pla144</strain>
    </source>
</reference>
<evidence type="ECO:0000256" key="2">
    <source>
        <dbReference type="ARBA" id="ARBA00004815"/>
    </source>
</evidence>
<dbReference type="InterPro" id="IPR001059">
    <property type="entry name" value="Transl_elong_P/YeiP_cen"/>
</dbReference>
<dbReference type="CDD" id="cd05794">
    <property type="entry name" value="S1_EF-P_repeat_2"/>
    <property type="match status" value="1"/>
</dbReference>
<evidence type="ECO:0000256" key="7">
    <source>
        <dbReference type="HAMAP-Rule" id="MF_00141"/>
    </source>
</evidence>
<dbReference type="InterPro" id="IPR014722">
    <property type="entry name" value="Rib_uL2_dom2"/>
</dbReference>
<organism evidence="12 13">
    <name type="scientific">Bythopirellula polymerisocia</name>
    <dbReference type="NCBI Taxonomy" id="2528003"/>
    <lineage>
        <taxon>Bacteria</taxon>
        <taxon>Pseudomonadati</taxon>
        <taxon>Planctomycetota</taxon>
        <taxon>Planctomycetia</taxon>
        <taxon>Pirellulales</taxon>
        <taxon>Lacipirellulaceae</taxon>
        <taxon>Bythopirellula</taxon>
    </lineage>
</organism>
<accession>A0A5C6D3D9</accession>
<dbReference type="FunFam" id="2.40.50.140:FF:000004">
    <property type="entry name" value="Elongation factor P"/>
    <property type="match status" value="1"/>
</dbReference>
<comment type="pathway">
    <text evidence="2 7">Protein biosynthesis; polypeptide chain elongation.</text>
</comment>
<dbReference type="SMART" id="SM01185">
    <property type="entry name" value="EFP"/>
    <property type="match status" value="1"/>
</dbReference>
<dbReference type="CDD" id="cd04470">
    <property type="entry name" value="S1_EF-P_repeat_1"/>
    <property type="match status" value="1"/>
</dbReference>
<evidence type="ECO:0000256" key="1">
    <source>
        <dbReference type="ARBA" id="ARBA00004496"/>
    </source>
</evidence>
<evidence type="ECO:0000256" key="9">
    <source>
        <dbReference type="RuleBase" id="RU004389"/>
    </source>
</evidence>
<dbReference type="EMBL" id="SJPS01000001">
    <property type="protein sequence ID" value="TWU30384.1"/>
    <property type="molecule type" value="Genomic_DNA"/>
</dbReference>
<keyword evidence="5 7" id="KW-0251">Elongation factor</keyword>
<dbReference type="Gene3D" id="2.30.30.30">
    <property type="match status" value="1"/>
</dbReference>
<evidence type="ECO:0000259" key="10">
    <source>
        <dbReference type="SMART" id="SM00841"/>
    </source>
</evidence>